<dbReference type="Proteomes" id="UP000207598">
    <property type="component" value="Unassembled WGS sequence"/>
</dbReference>
<dbReference type="CDD" id="cd07185">
    <property type="entry name" value="OmpA_C-like"/>
    <property type="match status" value="1"/>
</dbReference>
<dbReference type="RefSeq" id="WP_217900494.1">
    <property type="nucleotide sequence ID" value="NZ_FXYF01000004.1"/>
</dbReference>
<dbReference type="InterPro" id="IPR006665">
    <property type="entry name" value="OmpA-like"/>
</dbReference>
<evidence type="ECO:0000256" key="2">
    <source>
        <dbReference type="ARBA" id="ARBA00023136"/>
    </source>
</evidence>
<gene>
    <name evidence="8" type="primary">rmpM</name>
    <name evidence="8" type="ORF">MAA8898_01693</name>
</gene>
<keyword evidence="6" id="KW-0732">Signal</keyword>
<dbReference type="SUPFAM" id="SSF103088">
    <property type="entry name" value="OmpA-like"/>
    <property type="match status" value="1"/>
</dbReference>
<feature type="compositionally biased region" description="Pro residues" evidence="5">
    <location>
        <begin position="216"/>
        <end position="226"/>
    </location>
</feature>
<reference evidence="8 9" key="1">
    <citation type="submission" date="2017-05" db="EMBL/GenBank/DDBJ databases">
        <authorList>
            <person name="Song R."/>
            <person name="Chenine A.L."/>
            <person name="Ruprecht R.M."/>
        </authorList>
    </citation>
    <scope>NUCLEOTIDE SEQUENCE [LARGE SCALE GENOMIC DNA]</scope>
    <source>
        <strain evidence="8 9">CECT 8898</strain>
    </source>
</reference>
<feature type="signal peptide" evidence="6">
    <location>
        <begin position="1"/>
        <end position="24"/>
    </location>
</feature>
<sequence length="306" mass="33605">MQTVRRHLAILFALVLGAFSPAMAQTTAETLTFDAGSRADDVTAIIKSLAPTAGTTAPPPVITHRLPNVFLPPVIVGRPTTVIIDRRPIVLDYRYSLDLTIYFAHDSAFLTPQARDHLSLIGQALAAPDLANYRYLIAGHTDARGPDDYNVDLSYRRAWAVKRYLMRYHMIPSWRLEVVGWGERYPRNPLDPYAAENRRVEITLIDAIQPIVPQPLPMPAPQPTPLPQTSDVTPPPMPQPQPMLPPQAGSYYVPALPPCPAGVVGQDGMTLDLDDFTPEPGVDCDPMLPASGRVIVQPDGRMIVVN</sequence>
<proteinExistence type="predicted"/>
<feature type="domain" description="OmpA-like" evidence="7">
    <location>
        <begin position="90"/>
        <end position="208"/>
    </location>
</feature>
<evidence type="ECO:0000313" key="8">
    <source>
        <dbReference type="EMBL" id="SMX38735.1"/>
    </source>
</evidence>
<dbReference type="Gene3D" id="3.30.1330.60">
    <property type="entry name" value="OmpA-like domain"/>
    <property type="match status" value="1"/>
</dbReference>
<dbReference type="PANTHER" id="PTHR30329">
    <property type="entry name" value="STATOR ELEMENT OF FLAGELLAR MOTOR COMPLEX"/>
    <property type="match status" value="1"/>
</dbReference>
<dbReference type="InterPro" id="IPR050330">
    <property type="entry name" value="Bact_OuterMem_StrucFunc"/>
</dbReference>
<dbReference type="InterPro" id="IPR036737">
    <property type="entry name" value="OmpA-like_sf"/>
</dbReference>
<organism evidence="8 9">
    <name type="scientific">Maliponia aquimaris</name>
    <dbReference type="NCBI Taxonomy" id="1673631"/>
    <lineage>
        <taxon>Bacteria</taxon>
        <taxon>Pseudomonadati</taxon>
        <taxon>Pseudomonadota</taxon>
        <taxon>Alphaproteobacteria</taxon>
        <taxon>Rhodobacterales</taxon>
        <taxon>Paracoccaceae</taxon>
        <taxon>Maliponia</taxon>
    </lineage>
</organism>
<evidence type="ECO:0000313" key="9">
    <source>
        <dbReference type="Proteomes" id="UP000207598"/>
    </source>
</evidence>
<dbReference type="AlphaFoldDB" id="A0A238K7E9"/>
<dbReference type="PROSITE" id="PS51123">
    <property type="entry name" value="OMPA_2"/>
    <property type="match status" value="1"/>
</dbReference>
<evidence type="ECO:0000256" key="6">
    <source>
        <dbReference type="SAM" id="SignalP"/>
    </source>
</evidence>
<keyword evidence="2 4" id="KW-0472">Membrane</keyword>
<dbReference type="PANTHER" id="PTHR30329:SF21">
    <property type="entry name" value="LIPOPROTEIN YIAD-RELATED"/>
    <property type="match status" value="1"/>
</dbReference>
<keyword evidence="3" id="KW-0998">Cell outer membrane</keyword>
<evidence type="ECO:0000256" key="5">
    <source>
        <dbReference type="SAM" id="MobiDB-lite"/>
    </source>
</evidence>
<dbReference type="EMBL" id="FXYF01000004">
    <property type="protein sequence ID" value="SMX38735.1"/>
    <property type="molecule type" value="Genomic_DNA"/>
</dbReference>
<dbReference type="InterPro" id="IPR006664">
    <property type="entry name" value="OMP_bac"/>
</dbReference>
<dbReference type="GO" id="GO:0009279">
    <property type="term" value="C:cell outer membrane"/>
    <property type="evidence" value="ECO:0007669"/>
    <property type="project" value="UniProtKB-SubCell"/>
</dbReference>
<dbReference type="Pfam" id="PF00691">
    <property type="entry name" value="OmpA"/>
    <property type="match status" value="1"/>
</dbReference>
<accession>A0A238K7E9</accession>
<comment type="subcellular location">
    <subcellularLocation>
        <location evidence="1">Cell outer membrane</location>
    </subcellularLocation>
</comment>
<evidence type="ECO:0000256" key="4">
    <source>
        <dbReference type="PROSITE-ProRule" id="PRU00473"/>
    </source>
</evidence>
<dbReference type="PRINTS" id="PR01021">
    <property type="entry name" value="OMPADOMAIN"/>
</dbReference>
<evidence type="ECO:0000259" key="7">
    <source>
        <dbReference type="PROSITE" id="PS51123"/>
    </source>
</evidence>
<keyword evidence="9" id="KW-1185">Reference proteome</keyword>
<evidence type="ECO:0000256" key="3">
    <source>
        <dbReference type="ARBA" id="ARBA00023237"/>
    </source>
</evidence>
<feature type="chain" id="PRO_5012444061" evidence="6">
    <location>
        <begin position="25"/>
        <end position="306"/>
    </location>
</feature>
<protein>
    <submittedName>
        <fullName evidence="8">Outer membrane protein class 4</fullName>
    </submittedName>
</protein>
<evidence type="ECO:0000256" key="1">
    <source>
        <dbReference type="ARBA" id="ARBA00004442"/>
    </source>
</evidence>
<feature type="region of interest" description="Disordered" evidence="5">
    <location>
        <begin position="216"/>
        <end position="239"/>
    </location>
</feature>
<name>A0A238K7E9_9RHOB</name>